<dbReference type="EMBL" id="JACHIG010000010">
    <property type="protein sequence ID" value="MBB5034611.1"/>
    <property type="molecule type" value="Genomic_DNA"/>
</dbReference>
<dbReference type="AlphaFoldDB" id="A0A7W8DM76"/>
<keyword evidence="3" id="KW-1185">Reference proteome</keyword>
<keyword evidence="1" id="KW-0472">Membrane</keyword>
<keyword evidence="1" id="KW-1133">Transmembrane helix</keyword>
<gene>
    <name evidence="2" type="ORF">HNQ65_004216</name>
</gene>
<evidence type="ECO:0000256" key="1">
    <source>
        <dbReference type="SAM" id="Phobius"/>
    </source>
</evidence>
<organism evidence="2 3">
    <name type="scientific">Prosthecobacter vanneervenii</name>
    <dbReference type="NCBI Taxonomy" id="48466"/>
    <lineage>
        <taxon>Bacteria</taxon>
        <taxon>Pseudomonadati</taxon>
        <taxon>Verrucomicrobiota</taxon>
        <taxon>Verrucomicrobiia</taxon>
        <taxon>Verrucomicrobiales</taxon>
        <taxon>Verrucomicrobiaceae</taxon>
        <taxon>Prosthecobacter</taxon>
    </lineage>
</organism>
<feature type="transmembrane region" description="Helical" evidence="1">
    <location>
        <begin position="7"/>
        <end position="25"/>
    </location>
</feature>
<proteinExistence type="predicted"/>
<dbReference type="Proteomes" id="UP000590740">
    <property type="component" value="Unassembled WGS sequence"/>
</dbReference>
<feature type="transmembrane region" description="Helical" evidence="1">
    <location>
        <begin position="37"/>
        <end position="57"/>
    </location>
</feature>
<keyword evidence="1" id="KW-0812">Transmembrane</keyword>
<comment type="caution">
    <text evidence="2">The sequence shown here is derived from an EMBL/GenBank/DDBJ whole genome shotgun (WGS) entry which is preliminary data.</text>
</comment>
<accession>A0A7W8DM76</accession>
<evidence type="ECO:0000313" key="2">
    <source>
        <dbReference type="EMBL" id="MBB5034611.1"/>
    </source>
</evidence>
<evidence type="ECO:0000313" key="3">
    <source>
        <dbReference type="Proteomes" id="UP000590740"/>
    </source>
</evidence>
<protein>
    <submittedName>
        <fullName evidence="2">Uncharacterized protein</fullName>
    </submittedName>
</protein>
<reference evidence="2 3" key="1">
    <citation type="submission" date="2020-08" db="EMBL/GenBank/DDBJ databases">
        <title>Genomic Encyclopedia of Type Strains, Phase IV (KMG-IV): sequencing the most valuable type-strain genomes for metagenomic binning, comparative biology and taxonomic classification.</title>
        <authorList>
            <person name="Goeker M."/>
        </authorList>
    </citation>
    <scope>NUCLEOTIDE SEQUENCE [LARGE SCALE GENOMIC DNA]</scope>
    <source>
        <strain evidence="2 3">DSM 12252</strain>
    </source>
</reference>
<sequence length="84" mass="9542">METLIRFFSAILDFFAATGAFLGKLNKPLEELWSFELLFLVILLIAAACGLAAFGPWTRRRRRSNHLSISPFFGTIPKGARRRQ</sequence>
<name>A0A7W8DM76_9BACT</name>